<evidence type="ECO:0000313" key="2">
    <source>
        <dbReference type="EMBL" id="GAF10018.1"/>
    </source>
</evidence>
<dbReference type="EMBL" id="BAVZ01000017">
    <property type="protein sequence ID" value="GAF10018.1"/>
    <property type="molecule type" value="Genomic_DNA"/>
</dbReference>
<evidence type="ECO:0000256" key="1">
    <source>
        <dbReference type="SAM" id="Phobius"/>
    </source>
</evidence>
<organism evidence="2 3">
    <name type="scientific">Paenibacillus pini JCM 16418</name>
    <dbReference type="NCBI Taxonomy" id="1236976"/>
    <lineage>
        <taxon>Bacteria</taxon>
        <taxon>Bacillati</taxon>
        <taxon>Bacillota</taxon>
        <taxon>Bacilli</taxon>
        <taxon>Bacillales</taxon>
        <taxon>Paenibacillaceae</taxon>
        <taxon>Paenibacillus</taxon>
    </lineage>
</organism>
<sequence length="174" mass="19549">MRRRRGKDFIFLGLMIVLIGFIVFEGYRLMRPQSDRADAGQMLFEVAHFQMQILSTSLLDATNSTHTDQLNGLKLAAYSAAYSHQRLASVFGASSLNQLSAIADLVNLISEWQIGGDRPLSEQDRKIIRQYSEKFGGVLPVYQQLMSASGHVISSQDDDLERINKELSLIVKNK</sequence>
<dbReference type="STRING" id="1236976.JCM16418_4188"/>
<keyword evidence="3" id="KW-1185">Reference proteome</keyword>
<protein>
    <submittedName>
        <fullName evidence="2">Uncharacterized protein</fullName>
    </submittedName>
</protein>
<dbReference type="AlphaFoldDB" id="W7YRF3"/>
<feature type="transmembrane region" description="Helical" evidence="1">
    <location>
        <begin position="9"/>
        <end position="27"/>
    </location>
</feature>
<evidence type="ECO:0000313" key="3">
    <source>
        <dbReference type="Proteomes" id="UP000019364"/>
    </source>
</evidence>
<reference evidence="2 3" key="1">
    <citation type="journal article" date="2014" name="Genome Announc.">
        <title>Draft Genome Sequence of Paenibacillus pini JCM 16418T, Isolated from the Rhizosphere of Pine Tree.</title>
        <authorList>
            <person name="Yuki M."/>
            <person name="Oshima K."/>
            <person name="Suda W."/>
            <person name="Oshida Y."/>
            <person name="Kitamura K."/>
            <person name="Iida Y."/>
            <person name="Hattori M."/>
            <person name="Ohkuma M."/>
        </authorList>
    </citation>
    <scope>NUCLEOTIDE SEQUENCE [LARGE SCALE GENOMIC DNA]</scope>
    <source>
        <strain evidence="2 3">JCM 16418</strain>
    </source>
</reference>
<keyword evidence="1" id="KW-1133">Transmembrane helix</keyword>
<dbReference type="Proteomes" id="UP000019364">
    <property type="component" value="Unassembled WGS sequence"/>
</dbReference>
<dbReference type="OrthoDB" id="2594503at2"/>
<dbReference type="eggNOG" id="ENOG502ZVBD">
    <property type="taxonomic scope" value="Bacteria"/>
</dbReference>
<proteinExistence type="predicted"/>
<keyword evidence="1" id="KW-0812">Transmembrane</keyword>
<comment type="caution">
    <text evidence="2">The sequence shown here is derived from an EMBL/GenBank/DDBJ whole genome shotgun (WGS) entry which is preliminary data.</text>
</comment>
<keyword evidence="1" id="KW-0472">Membrane</keyword>
<dbReference type="RefSeq" id="WP_036652094.1">
    <property type="nucleotide sequence ID" value="NZ_BAVZ01000017.1"/>
</dbReference>
<gene>
    <name evidence="2" type="ORF">JCM16418_4188</name>
</gene>
<name>W7YRF3_9BACL</name>
<accession>W7YRF3</accession>